<protein>
    <submittedName>
        <fullName evidence="2">DUF2797 domain-containing protein</fullName>
    </submittedName>
</protein>
<dbReference type="InterPro" id="IPR021246">
    <property type="entry name" value="DUF2797"/>
</dbReference>
<reference evidence="2 3" key="1">
    <citation type="submission" date="2021-01" db="EMBL/GenBank/DDBJ databases">
        <title>Streptomyces acididurans sp. nov., isolated from a peat swamp forest soil.</title>
        <authorList>
            <person name="Chantavorakit T."/>
            <person name="Duangmal K."/>
        </authorList>
    </citation>
    <scope>NUCLEOTIDE SEQUENCE [LARGE SCALE GENOMIC DNA]</scope>
    <source>
        <strain evidence="2 3">KK5PA1</strain>
    </source>
</reference>
<dbReference type="Pfam" id="PF10977">
    <property type="entry name" value="DUF2797"/>
    <property type="match status" value="1"/>
</dbReference>
<evidence type="ECO:0000313" key="2">
    <source>
        <dbReference type="EMBL" id="MBM9507446.1"/>
    </source>
</evidence>
<keyword evidence="3" id="KW-1185">Reference proteome</keyword>
<accession>A0ABS2TY81</accession>
<sequence length="296" mass="31656">MWWCTGVRWQDGRPGWGWRGPRGEGRVSPLAVGGPLQFTVPSDAGRRCGGVVRGGTWTACPYGAELAPQVRGGQCPACAALDRSSSVAADTRADDPRPYRVYLAYFGPGRHKVGITGAERGSVRLLEQAALCFTFLGEGPLMTARRTEAVLGSALRVPDRVPGTAKRAPRFRLPPAAERAAELRHRYEEVTARRDLLPDSLRRLPFRAVDHVALFGLENPAPPPSAEVTALPPGTGLTGTVTAVAGHDVYLTSSGTRLLLDARLTMGLPLTREAGTPSPAPTAPLRIPTDETQPLF</sequence>
<comment type="caution">
    <text evidence="2">The sequence shown here is derived from an EMBL/GenBank/DDBJ whole genome shotgun (WGS) entry which is preliminary data.</text>
</comment>
<proteinExistence type="predicted"/>
<evidence type="ECO:0000313" key="3">
    <source>
        <dbReference type="Proteomes" id="UP000749040"/>
    </source>
</evidence>
<evidence type="ECO:0000256" key="1">
    <source>
        <dbReference type="SAM" id="MobiDB-lite"/>
    </source>
</evidence>
<feature type="region of interest" description="Disordered" evidence="1">
    <location>
        <begin position="271"/>
        <end position="296"/>
    </location>
</feature>
<dbReference type="EMBL" id="JADKYB010000013">
    <property type="protein sequence ID" value="MBM9507446.1"/>
    <property type="molecule type" value="Genomic_DNA"/>
</dbReference>
<organism evidence="2 3">
    <name type="scientific">Actinacidiphila acididurans</name>
    <dbReference type="NCBI Taxonomy" id="2784346"/>
    <lineage>
        <taxon>Bacteria</taxon>
        <taxon>Bacillati</taxon>
        <taxon>Actinomycetota</taxon>
        <taxon>Actinomycetes</taxon>
        <taxon>Kitasatosporales</taxon>
        <taxon>Streptomycetaceae</taxon>
        <taxon>Actinacidiphila</taxon>
    </lineage>
</organism>
<gene>
    <name evidence="2" type="ORF">ITX44_23490</name>
</gene>
<dbReference type="Proteomes" id="UP000749040">
    <property type="component" value="Unassembled WGS sequence"/>
</dbReference>
<name>A0ABS2TY81_9ACTN</name>